<feature type="binding site" evidence="2">
    <location>
        <position position="57"/>
    </location>
    <ligand>
        <name>Fe cation</name>
        <dbReference type="ChEBI" id="CHEBI:24875"/>
    </ligand>
</feature>
<dbReference type="CDD" id="cd02909">
    <property type="entry name" value="cupin_pirin_N"/>
    <property type="match status" value="1"/>
</dbReference>
<evidence type="ECO:0000256" key="3">
    <source>
        <dbReference type="RuleBase" id="RU003457"/>
    </source>
</evidence>
<dbReference type="RefSeq" id="WP_090680074.1">
    <property type="nucleotide sequence ID" value="NZ_FORU01000013.1"/>
</dbReference>
<dbReference type="OrthoDB" id="321327at2"/>
<feature type="binding site" evidence="2">
    <location>
        <position position="103"/>
    </location>
    <ligand>
        <name>Fe cation</name>
        <dbReference type="ChEBI" id="CHEBI:24875"/>
    </ligand>
</feature>
<gene>
    <name evidence="6" type="ORF">SAMN04487893_11324</name>
</gene>
<proteinExistence type="inferred from homology"/>
<dbReference type="SUPFAM" id="SSF51182">
    <property type="entry name" value="RmlC-like cupins"/>
    <property type="match status" value="1"/>
</dbReference>
<feature type="binding site" evidence="2">
    <location>
        <position position="101"/>
    </location>
    <ligand>
        <name>Fe cation</name>
        <dbReference type="ChEBI" id="CHEBI:24875"/>
    </ligand>
</feature>
<dbReference type="Gene3D" id="2.60.120.10">
    <property type="entry name" value="Jelly Rolls"/>
    <property type="match status" value="2"/>
</dbReference>
<dbReference type="PANTHER" id="PTHR13903">
    <property type="entry name" value="PIRIN-RELATED"/>
    <property type="match status" value="1"/>
</dbReference>
<keyword evidence="2" id="KW-0479">Metal-binding</keyword>
<dbReference type="Pfam" id="PF05726">
    <property type="entry name" value="Pirin_C"/>
    <property type="match status" value="1"/>
</dbReference>
<dbReference type="InterPro" id="IPR008778">
    <property type="entry name" value="Pirin_C_dom"/>
</dbReference>
<evidence type="ECO:0008006" key="8">
    <source>
        <dbReference type="Google" id="ProtNLM"/>
    </source>
</evidence>
<dbReference type="InterPro" id="IPR003829">
    <property type="entry name" value="Pirin_N_dom"/>
</dbReference>
<dbReference type="STRING" id="1150112.SAMN04487893_11324"/>
<evidence type="ECO:0000259" key="5">
    <source>
        <dbReference type="Pfam" id="PF05726"/>
    </source>
</evidence>
<dbReference type="GO" id="GO:0046872">
    <property type="term" value="F:metal ion binding"/>
    <property type="evidence" value="ECO:0007669"/>
    <property type="project" value="UniProtKB-KW"/>
</dbReference>
<protein>
    <recommendedName>
        <fullName evidence="8">Pirin</fullName>
    </recommendedName>
</protein>
<evidence type="ECO:0000259" key="4">
    <source>
        <dbReference type="Pfam" id="PF02678"/>
    </source>
</evidence>
<reference evidence="7" key="1">
    <citation type="submission" date="2016-10" db="EMBL/GenBank/DDBJ databases">
        <authorList>
            <person name="Varghese N."/>
            <person name="Submissions S."/>
        </authorList>
    </citation>
    <scope>NUCLEOTIDE SEQUENCE [LARGE SCALE GENOMIC DNA]</scope>
    <source>
        <strain evidence="7">DSM 26542</strain>
    </source>
</reference>
<name>A0A1I3TEA5_9FLAO</name>
<evidence type="ECO:0000313" key="7">
    <source>
        <dbReference type="Proteomes" id="UP000243887"/>
    </source>
</evidence>
<accession>A0A1I3TEA5</accession>
<dbReference type="PANTHER" id="PTHR13903:SF8">
    <property type="entry name" value="PIRIN"/>
    <property type="match status" value="1"/>
</dbReference>
<evidence type="ECO:0000256" key="1">
    <source>
        <dbReference type="ARBA" id="ARBA00008416"/>
    </source>
</evidence>
<sequence>MSNIDLIVEERASEVGNFLVGRLLPFRQKRAVGPFVFIDHMGPMSFSEKENMDVGPHPHIGLCTLTYLFEGSIHHKDSLGSDVEIIPGAVNLMVAGKGVVHSERTPERLRNVAKVVHGFQIWIALPVEEEQRQPSFHHIEASDIPQWEEGNLSIRLIAGNLFGHQSPVPVFSPLYFIELTASEDSIVNIGEHLFGESALYVLEGEVMIEGSHFGGKQLLITKNAELCSFTMKKDSVVCIFGGTPLTEEHFIHWNFVSSDKGLIDKAREDWRAQRFDSIVGETDFVPLPDFKF</sequence>
<organism evidence="6 7">
    <name type="scientific">Myroides guanonis</name>
    <dbReference type="NCBI Taxonomy" id="1150112"/>
    <lineage>
        <taxon>Bacteria</taxon>
        <taxon>Pseudomonadati</taxon>
        <taxon>Bacteroidota</taxon>
        <taxon>Flavobacteriia</taxon>
        <taxon>Flavobacteriales</taxon>
        <taxon>Flavobacteriaceae</taxon>
        <taxon>Myroides</taxon>
    </lineage>
</organism>
<dbReference type="InterPro" id="IPR012093">
    <property type="entry name" value="Pirin"/>
</dbReference>
<dbReference type="EMBL" id="FORU01000013">
    <property type="protein sequence ID" value="SFJ68779.1"/>
    <property type="molecule type" value="Genomic_DNA"/>
</dbReference>
<dbReference type="InterPro" id="IPR011051">
    <property type="entry name" value="RmlC_Cupin_sf"/>
</dbReference>
<dbReference type="AlphaFoldDB" id="A0A1I3TEA5"/>
<feature type="binding site" evidence="2">
    <location>
        <position position="59"/>
    </location>
    <ligand>
        <name>Fe cation</name>
        <dbReference type="ChEBI" id="CHEBI:24875"/>
    </ligand>
</feature>
<comment type="cofactor">
    <cofactor evidence="2">
        <name>Fe cation</name>
        <dbReference type="ChEBI" id="CHEBI:24875"/>
    </cofactor>
    <text evidence="2">Binds 1 Fe cation per subunit.</text>
</comment>
<feature type="domain" description="Pirin N-terminal" evidence="4">
    <location>
        <begin position="26"/>
        <end position="123"/>
    </location>
</feature>
<dbReference type="InterPro" id="IPR014710">
    <property type="entry name" value="RmlC-like_jellyroll"/>
</dbReference>
<keyword evidence="2" id="KW-0408">Iron</keyword>
<dbReference type="Pfam" id="PF02678">
    <property type="entry name" value="Pirin"/>
    <property type="match status" value="1"/>
</dbReference>
<feature type="domain" description="Pirin C-terminal" evidence="5">
    <location>
        <begin position="196"/>
        <end position="276"/>
    </location>
</feature>
<dbReference type="PIRSF" id="PIRSF006232">
    <property type="entry name" value="Pirin"/>
    <property type="match status" value="1"/>
</dbReference>
<evidence type="ECO:0000256" key="2">
    <source>
        <dbReference type="PIRSR" id="PIRSR006232-1"/>
    </source>
</evidence>
<keyword evidence="7" id="KW-1185">Reference proteome</keyword>
<evidence type="ECO:0000313" key="6">
    <source>
        <dbReference type="EMBL" id="SFJ68779.1"/>
    </source>
</evidence>
<comment type="similarity">
    <text evidence="1 3">Belongs to the pirin family.</text>
</comment>
<dbReference type="Proteomes" id="UP000243887">
    <property type="component" value="Unassembled WGS sequence"/>
</dbReference>